<dbReference type="Gene3D" id="3.40.50.300">
    <property type="entry name" value="P-loop containing nucleotide triphosphate hydrolases"/>
    <property type="match status" value="2"/>
</dbReference>
<dbReference type="AlphaFoldDB" id="A0A4U5Q9I9"/>
<evidence type="ECO:0000313" key="7">
    <source>
        <dbReference type="EMBL" id="TKS06531.1"/>
    </source>
</evidence>
<dbReference type="STRING" id="43335.A0A4U5Q9I9"/>
<dbReference type="GO" id="GO:0003724">
    <property type="term" value="F:RNA helicase activity"/>
    <property type="evidence" value="ECO:0007669"/>
    <property type="project" value="TreeGrafter"/>
</dbReference>
<keyword evidence="2" id="KW-0378">Hydrolase</keyword>
<accession>A0A4U5Q9I9</accession>
<dbReference type="GO" id="GO:0003676">
    <property type="term" value="F:nucleic acid binding"/>
    <property type="evidence" value="ECO:0007669"/>
    <property type="project" value="InterPro"/>
</dbReference>
<dbReference type="InterPro" id="IPR050079">
    <property type="entry name" value="DEAD_box_RNA_helicase"/>
</dbReference>
<gene>
    <name evidence="7" type="ORF">D5086_0000121690</name>
</gene>
<dbReference type="GO" id="GO:0005524">
    <property type="term" value="F:ATP binding"/>
    <property type="evidence" value="ECO:0007669"/>
    <property type="project" value="UniProtKB-KW"/>
</dbReference>
<keyword evidence="3" id="KW-0347">Helicase</keyword>
<evidence type="ECO:0000256" key="1">
    <source>
        <dbReference type="ARBA" id="ARBA00022741"/>
    </source>
</evidence>
<feature type="region of interest" description="Disordered" evidence="5">
    <location>
        <begin position="312"/>
        <end position="334"/>
    </location>
</feature>
<dbReference type="SUPFAM" id="SSF52540">
    <property type="entry name" value="P-loop containing nucleoside triphosphate hydrolases"/>
    <property type="match status" value="2"/>
</dbReference>
<dbReference type="PANTHER" id="PTHR47959">
    <property type="entry name" value="ATP-DEPENDENT RNA HELICASE RHLE-RELATED"/>
    <property type="match status" value="1"/>
</dbReference>
<evidence type="ECO:0000259" key="6">
    <source>
        <dbReference type="Pfam" id="PF00270"/>
    </source>
</evidence>
<dbReference type="EMBL" id="RCHU01000351">
    <property type="protein sequence ID" value="TKS06531.1"/>
    <property type="molecule type" value="Genomic_DNA"/>
</dbReference>
<sequence>MPEKRMDELWVFFPFVGRGREEGRAHEKDKTREGIGRFNSLIDKTQFITTTATTISSFILSAISTPNSILAENTQLDDNFKDGTDALNHETTRPNDQLDISNLCLPQRLIQALHTRGITNLFTIQRAVLVPALEGRDIIARVKNLTGKALAFGIPSFGPNTDSDVSEASRERNEKLELGTPGRTIELLKGNSLKLEEVEYLVLDEADQMLSFGFEEDGKFPVLVATDIASHGLDIPNVDLVSNQRSAIRSLERVAWCKFEFVNPPAIEEVLESSAGQMVATLDGVQPDNILSNIYKSNKVAPSGIRAASFDSTMPLETRSQDARKADEPNPEHAQAYDQIQQLNDTRADTNIRFRELKEVLNALVFRVDSVLQNTQLVANETNPHKASHQQPPASQYTIARDFSVKLNGNNEGTPPYYSIRRPKREFPVFEGNNVLKWIYKCNQYFDVEEVAEHDKHKLASYYLE</sequence>
<feature type="compositionally biased region" description="Basic and acidic residues" evidence="5">
    <location>
        <begin position="319"/>
        <end position="331"/>
    </location>
</feature>
<feature type="domain" description="DEAD/DEAH-box helicase" evidence="6">
    <location>
        <begin position="172"/>
        <end position="217"/>
    </location>
</feature>
<dbReference type="PANTHER" id="PTHR47959:SF1">
    <property type="entry name" value="ATP-DEPENDENT RNA HELICASE DBPA"/>
    <property type="match status" value="1"/>
</dbReference>
<dbReference type="GO" id="GO:0016787">
    <property type="term" value="F:hydrolase activity"/>
    <property type="evidence" value="ECO:0007669"/>
    <property type="project" value="UniProtKB-KW"/>
</dbReference>
<dbReference type="InterPro" id="IPR011545">
    <property type="entry name" value="DEAD/DEAH_box_helicase_dom"/>
</dbReference>
<evidence type="ECO:0000256" key="4">
    <source>
        <dbReference type="ARBA" id="ARBA00022840"/>
    </source>
</evidence>
<organism evidence="7">
    <name type="scientific">Populus alba</name>
    <name type="common">White poplar</name>
    <dbReference type="NCBI Taxonomy" id="43335"/>
    <lineage>
        <taxon>Eukaryota</taxon>
        <taxon>Viridiplantae</taxon>
        <taxon>Streptophyta</taxon>
        <taxon>Embryophyta</taxon>
        <taxon>Tracheophyta</taxon>
        <taxon>Spermatophyta</taxon>
        <taxon>Magnoliopsida</taxon>
        <taxon>eudicotyledons</taxon>
        <taxon>Gunneridae</taxon>
        <taxon>Pentapetalae</taxon>
        <taxon>rosids</taxon>
        <taxon>fabids</taxon>
        <taxon>Malpighiales</taxon>
        <taxon>Salicaceae</taxon>
        <taxon>Saliceae</taxon>
        <taxon>Populus</taxon>
    </lineage>
</organism>
<name>A0A4U5Q9I9_POPAL</name>
<proteinExistence type="predicted"/>
<keyword evidence="1" id="KW-0547">Nucleotide-binding</keyword>
<evidence type="ECO:0000256" key="3">
    <source>
        <dbReference type="ARBA" id="ARBA00022806"/>
    </source>
</evidence>
<keyword evidence="4" id="KW-0067">ATP-binding</keyword>
<evidence type="ECO:0000256" key="5">
    <source>
        <dbReference type="SAM" id="MobiDB-lite"/>
    </source>
</evidence>
<protein>
    <recommendedName>
        <fullName evidence="6">DEAD/DEAH-box helicase domain-containing protein</fullName>
    </recommendedName>
</protein>
<dbReference type="Pfam" id="PF00270">
    <property type="entry name" value="DEAD"/>
    <property type="match status" value="1"/>
</dbReference>
<comment type="caution">
    <text evidence="7">The sequence shown here is derived from an EMBL/GenBank/DDBJ whole genome shotgun (WGS) entry which is preliminary data.</text>
</comment>
<dbReference type="GO" id="GO:0005829">
    <property type="term" value="C:cytosol"/>
    <property type="evidence" value="ECO:0007669"/>
    <property type="project" value="TreeGrafter"/>
</dbReference>
<evidence type="ECO:0000256" key="2">
    <source>
        <dbReference type="ARBA" id="ARBA00022801"/>
    </source>
</evidence>
<reference evidence="7" key="1">
    <citation type="submission" date="2018-10" db="EMBL/GenBank/DDBJ databases">
        <title>Population genomic analysis revealed the cold adaptation of white poplar.</title>
        <authorList>
            <person name="Liu Y.-J."/>
        </authorList>
    </citation>
    <scope>NUCLEOTIDE SEQUENCE [LARGE SCALE GENOMIC DNA]</scope>
    <source>
        <strain evidence="7">PAL-ZL1</strain>
    </source>
</reference>
<dbReference type="InterPro" id="IPR027417">
    <property type="entry name" value="P-loop_NTPase"/>
</dbReference>